<keyword evidence="1 2" id="KW-0129">CBS domain</keyword>
<dbReference type="PANTHER" id="PTHR43080">
    <property type="entry name" value="CBS DOMAIN-CONTAINING PROTEIN CBSX3, MITOCHONDRIAL"/>
    <property type="match status" value="1"/>
</dbReference>
<dbReference type="PANTHER" id="PTHR43080:SF2">
    <property type="entry name" value="CBS DOMAIN-CONTAINING PROTEIN"/>
    <property type="match status" value="1"/>
</dbReference>
<dbReference type="Pfam" id="PF00571">
    <property type="entry name" value="CBS"/>
    <property type="match status" value="2"/>
</dbReference>
<keyword evidence="5" id="KW-1185">Reference proteome</keyword>
<gene>
    <name evidence="4" type="ORF">FU839_01155</name>
</gene>
<dbReference type="PROSITE" id="PS51371">
    <property type="entry name" value="CBS"/>
    <property type="match status" value="2"/>
</dbReference>
<dbReference type="InterPro" id="IPR051257">
    <property type="entry name" value="Diverse_CBS-Domain"/>
</dbReference>
<dbReference type="InterPro" id="IPR046342">
    <property type="entry name" value="CBS_dom_sf"/>
</dbReference>
<organism evidence="4 5">
    <name type="scientific">Rheinheimera tangshanensis</name>
    <dbReference type="NCBI Taxonomy" id="400153"/>
    <lineage>
        <taxon>Bacteria</taxon>
        <taxon>Pseudomonadati</taxon>
        <taxon>Pseudomonadota</taxon>
        <taxon>Gammaproteobacteria</taxon>
        <taxon>Chromatiales</taxon>
        <taxon>Chromatiaceae</taxon>
        <taxon>Rheinheimera</taxon>
    </lineage>
</organism>
<dbReference type="OrthoDB" id="9790355at2"/>
<dbReference type="InterPro" id="IPR000644">
    <property type="entry name" value="CBS_dom"/>
</dbReference>
<evidence type="ECO:0000256" key="1">
    <source>
        <dbReference type="ARBA" id="ARBA00023122"/>
    </source>
</evidence>
<feature type="domain" description="CBS" evidence="3">
    <location>
        <begin position="75"/>
        <end position="131"/>
    </location>
</feature>
<proteinExistence type="predicted"/>
<evidence type="ECO:0000313" key="5">
    <source>
        <dbReference type="Proteomes" id="UP000321814"/>
    </source>
</evidence>
<dbReference type="RefSeq" id="WP_147902852.1">
    <property type="nucleotide sequence ID" value="NZ_BAAAGC010000002.1"/>
</dbReference>
<dbReference type="SMART" id="SM00116">
    <property type="entry name" value="CBS"/>
    <property type="match status" value="2"/>
</dbReference>
<name>A0A5C8M383_9GAMM</name>
<dbReference type="SUPFAM" id="SSF54631">
    <property type="entry name" value="CBS-domain pair"/>
    <property type="match status" value="1"/>
</dbReference>
<sequence length="138" mass="15213">MSTVRDIYQREFPRLQQDDTIVQAVQQLREFNLTGSPVFNKDNELVGYLSEQDCLTAMLHASYFCSLHNTIAQVMSKKVVTVLASDSLVDSAVIFTSLHLHQLPVLENGSVVGVLNRGQVVRALEATLGDCYGGERAA</sequence>
<accession>A0A5C8M383</accession>
<dbReference type="Proteomes" id="UP000321814">
    <property type="component" value="Unassembled WGS sequence"/>
</dbReference>
<protein>
    <submittedName>
        <fullName evidence="4">CBS domain-containing protein</fullName>
    </submittedName>
</protein>
<evidence type="ECO:0000313" key="4">
    <source>
        <dbReference type="EMBL" id="TXK82925.1"/>
    </source>
</evidence>
<feature type="domain" description="CBS" evidence="3">
    <location>
        <begin position="8"/>
        <end position="64"/>
    </location>
</feature>
<evidence type="ECO:0000259" key="3">
    <source>
        <dbReference type="PROSITE" id="PS51371"/>
    </source>
</evidence>
<dbReference type="EMBL" id="VRLR01000001">
    <property type="protein sequence ID" value="TXK82925.1"/>
    <property type="molecule type" value="Genomic_DNA"/>
</dbReference>
<reference evidence="4 5" key="1">
    <citation type="submission" date="2019-08" db="EMBL/GenBank/DDBJ databases">
        <title>Draft genome analysis of Rheinheimera tangshanensis isolated from the roots of fresh rice plants (Oryza sativa).</title>
        <authorList>
            <person name="Yu Q."/>
            <person name="Qi Y."/>
            <person name="Zhang H."/>
            <person name="Pu J."/>
        </authorList>
    </citation>
    <scope>NUCLEOTIDE SEQUENCE [LARGE SCALE GENOMIC DNA]</scope>
    <source>
        <strain evidence="4 5">JA3-B52</strain>
    </source>
</reference>
<evidence type="ECO:0000256" key="2">
    <source>
        <dbReference type="PROSITE-ProRule" id="PRU00703"/>
    </source>
</evidence>
<comment type="caution">
    <text evidence="4">The sequence shown here is derived from an EMBL/GenBank/DDBJ whole genome shotgun (WGS) entry which is preliminary data.</text>
</comment>
<dbReference type="Gene3D" id="3.10.580.10">
    <property type="entry name" value="CBS-domain"/>
    <property type="match status" value="1"/>
</dbReference>
<dbReference type="AlphaFoldDB" id="A0A5C8M383"/>